<evidence type="ECO:0008006" key="4">
    <source>
        <dbReference type="Google" id="ProtNLM"/>
    </source>
</evidence>
<reference evidence="2" key="1">
    <citation type="submission" date="2011-10" db="EMBL/GenBank/DDBJ databases">
        <title>The Genome Sequence of Granulicatella elegans ATCC 700633.</title>
        <authorList>
            <consortium name="The Broad Institute Genome Sequencing Platform"/>
            <consortium name="The Broad Institute Genome Sequencing Center for Infectious Disease"/>
            <person name="Earl A."/>
            <person name="Ward D."/>
            <person name="Feldgarden M."/>
            <person name="Gevers D."/>
            <person name="Sibley C.D."/>
            <person name="Field T.R."/>
            <person name="Grinwis M."/>
            <person name="Eshaghurshan C.S."/>
            <person name="Surette M.G."/>
            <person name="Young S.K."/>
            <person name="Zeng Q."/>
            <person name="Gargeya S."/>
            <person name="Fitzgerald M."/>
            <person name="Haas B."/>
            <person name="Abouelleil A."/>
            <person name="Alvarado L."/>
            <person name="Arachchi H.M."/>
            <person name="Berlin A."/>
            <person name="Brown A."/>
            <person name="Chapman S.B."/>
            <person name="Chen Z."/>
            <person name="Dunbar C."/>
            <person name="Freedman E."/>
            <person name="Gearin G."/>
            <person name="Goldberg J."/>
            <person name="Griggs A."/>
            <person name="Gujja S."/>
            <person name="Heiman D."/>
            <person name="Howarth C."/>
            <person name="Larson L."/>
            <person name="Lui A."/>
            <person name="MacDonald P.J.P."/>
            <person name="Montmayeur A."/>
            <person name="Murphy C."/>
            <person name="Neiman D."/>
            <person name="Pearson M."/>
            <person name="Priest M."/>
            <person name="Roberts A."/>
            <person name="Saif S."/>
            <person name="Shea T."/>
            <person name="Shenoy N."/>
            <person name="Sisk P."/>
            <person name="Stolte C."/>
            <person name="Sykes S."/>
            <person name="Wortman J."/>
            <person name="Nusbaum C."/>
            <person name="Birren B."/>
        </authorList>
    </citation>
    <scope>NUCLEOTIDE SEQUENCE [LARGE SCALE GENOMIC DNA]</scope>
    <source>
        <strain evidence="2">ATCC 700633</strain>
    </source>
</reference>
<dbReference type="EMBL" id="ACRF02000016">
    <property type="protein sequence ID" value="EQM96940.1"/>
    <property type="molecule type" value="Genomic_DNA"/>
</dbReference>
<gene>
    <name evidence="2" type="ORF">HMPREF0446_01728</name>
</gene>
<dbReference type="RefSeq" id="WP_020991425.1">
    <property type="nucleotide sequence ID" value="NZ_KI391971.1"/>
</dbReference>
<dbReference type="OrthoDB" id="9911984at2"/>
<proteinExistence type="predicted"/>
<evidence type="ECO:0000256" key="1">
    <source>
        <dbReference type="SAM" id="Phobius"/>
    </source>
</evidence>
<organism evidence="2 3">
    <name type="scientific">Granulicatella elegans ATCC 700633</name>
    <dbReference type="NCBI Taxonomy" id="626369"/>
    <lineage>
        <taxon>Bacteria</taxon>
        <taxon>Bacillati</taxon>
        <taxon>Bacillota</taxon>
        <taxon>Bacilli</taxon>
        <taxon>Lactobacillales</taxon>
        <taxon>Carnobacteriaceae</taxon>
        <taxon>Granulicatella</taxon>
    </lineage>
</organism>
<sequence>MKRLLSLGFWIGLIYILIFTKVNAVQSFVNTSMVGVYLHVVMICLLIIGFFAYLLRIIHFLFVS</sequence>
<dbReference type="STRING" id="626369.HMPREF0446_01728"/>
<keyword evidence="1" id="KW-0812">Transmembrane</keyword>
<comment type="caution">
    <text evidence="2">The sequence shown here is derived from an EMBL/GenBank/DDBJ whole genome shotgun (WGS) entry which is preliminary data.</text>
</comment>
<keyword evidence="3" id="KW-1185">Reference proteome</keyword>
<dbReference type="HOGENOM" id="CLU_2879551_0_0_9"/>
<protein>
    <recommendedName>
        <fullName evidence="4">DUF2871 family protein</fullName>
    </recommendedName>
</protein>
<keyword evidence="1" id="KW-0472">Membrane</keyword>
<name>T5LT12_9LACT</name>
<keyword evidence="1" id="KW-1133">Transmembrane helix</keyword>
<feature type="transmembrane region" description="Helical" evidence="1">
    <location>
        <begin position="34"/>
        <end position="55"/>
    </location>
</feature>
<dbReference type="AlphaFoldDB" id="T5LT12"/>
<dbReference type="Proteomes" id="UP000002939">
    <property type="component" value="Unassembled WGS sequence"/>
</dbReference>
<evidence type="ECO:0000313" key="3">
    <source>
        <dbReference type="Proteomes" id="UP000002939"/>
    </source>
</evidence>
<accession>T5LT12</accession>
<evidence type="ECO:0000313" key="2">
    <source>
        <dbReference type="EMBL" id="EQM96940.1"/>
    </source>
</evidence>